<dbReference type="InterPro" id="IPR050599">
    <property type="entry name" value="VDCC_alpha-1_subunit"/>
</dbReference>
<reference evidence="20" key="1">
    <citation type="journal article" date="2021" name="G3 (Bethesda)">
        <title>Genome and transcriptome analysis of the beet armyworm Spodoptera exigua reveals targets for pest control. .</title>
        <authorList>
            <person name="Simon S."/>
            <person name="Breeschoten T."/>
            <person name="Jansen H.J."/>
            <person name="Dirks R.P."/>
            <person name="Schranz M.E."/>
            <person name="Ros V.I.D."/>
        </authorList>
    </citation>
    <scope>NUCLEOTIDE SEQUENCE</scope>
    <source>
        <strain evidence="20">TB_SE_WUR_2020</strain>
    </source>
</reference>
<keyword evidence="12 18" id="KW-0472">Membrane</keyword>
<keyword evidence="14" id="KW-0407">Ion channel</keyword>
<dbReference type="Proteomes" id="UP000814243">
    <property type="component" value="Unassembled WGS sequence"/>
</dbReference>
<evidence type="ECO:0000256" key="14">
    <source>
        <dbReference type="ARBA" id="ARBA00023303"/>
    </source>
</evidence>
<evidence type="ECO:0000256" key="2">
    <source>
        <dbReference type="ARBA" id="ARBA00022448"/>
    </source>
</evidence>
<evidence type="ECO:0000256" key="17">
    <source>
        <dbReference type="SAM" id="MobiDB-lite"/>
    </source>
</evidence>
<feature type="binding site" evidence="15">
    <location>
        <position position="293"/>
    </location>
    <ligand>
        <name>Ca(2+)</name>
        <dbReference type="ChEBI" id="CHEBI:29108"/>
    </ligand>
</feature>
<evidence type="ECO:0000256" key="7">
    <source>
        <dbReference type="ARBA" id="ARBA00022737"/>
    </source>
</evidence>
<dbReference type="Gene3D" id="1.20.120.350">
    <property type="entry name" value="Voltage-gated potassium channels. Chain C"/>
    <property type="match status" value="4"/>
</dbReference>
<dbReference type="FunFam" id="1.10.287.70:FF:000007">
    <property type="entry name" value="Voltage-dependent L-type calcium channel subunit alpha"/>
    <property type="match status" value="1"/>
</dbReference>
<keyword evidence="13" id="KW-0325">Glycoprotein</keyword>
<feature type="transmembrane region" description="Helical" evidence="18">
    <location>
        <begin position="133"/>
        <end position="152"/>
    </location>
</feature>
<dbReference type="GO" id="GO:0016323">
    <property type="term" value="C:basolateral plasma membrane"/>
    <property type="evidence" value="ECO:0007669"/>
    <property type="project" value="UniProtKB-ARBA"/>
</dbReference>
<dbReference type="FunFam" id="1.20.120.350:FF:000043">
    <property type="entry name" value="Voltage-dependent L-type calcium channel subunit alpha"/>
    <property type="match status" value="1"/>
</dbReference>
<evidence type="ECO:0000259" key="19">
    <source>
        <dbReference type="Pfam" id="PF00520"/>
    </source>
</evidence>
<evidence type="ECO:0000256" key="13">
    <source>
        <dbReference type="ARBA" id="ARBA00023180"/>
    </source>
</evidence>
<keyword evidence="7" id="KW-0677">Repeat</keyword>
<evidence type="ECO:0000256" key="8">
    <source>
        <dbReference type="ARBA" id="ARBA00022837"/>
    </source>
</evidence>
<dbReference type="GO" id="GO:0009581">
    <property type="term" value="P:detection of external stimulus"/>
    <property type="evidence" value="ECO:0007669"/>
    <property type="project" value="UniProtKB-ARBA"/>
</dbReference>
<dbReference type="Pfam" id="PF00520">
    <property type="entry name" value="Ion_trans"/>
    <property type="match status" value="4"/>
</dbReference>
<feature type="transmembrane region" description="Helical" evidence="18">
    <location>
        <begin position="191"/>
        <end position="213"/>
    </location>
</feature>
<dbReference type="FunFam" id="1.10.287.70:FF:000059">
    <property type="entry name" value="Voltage-dependent N-type calcium channel subunit alpha"/>
    <property type="match status" value="1"/>
</dbReference>
<feature type="compositionally biased region" description="Acidic residues" evidence="17">
    <location>
        <begin position="416"/>
        <end position="426"/>
    </location>
</feature>
<evidence type="ECO:0000256" key="1">
    <source>
        <dbReference type="ARBA" id="ARBA00004141"/>
    </source>
</evidence>
<accession>A0A922MZH7</accession>
<feature type="transmembrane region" description="Helical" evidence="18">
    <location>
        <begin position="929"/>
        <end position="951"/>
    </location>
</feature>
<proteinExistence type="inferred from homology"/>
<feature type="domain" description="Ion transport" evidence="19">
    <location>
        <begin position="60"/>
        <end position="344"/>
    </location>
</feature>
<feature type="transmembrane region" description="Helical" evidence="18">
    <location>
        <begin position="1151"/>
        <end position="1173"/>
    </location>
</feature>
<name>A0A922MZH7_SPOEX</name>
<evidence type="ECO:0000256" key="16">
    <source>
        <dbReference type="RuleBase" id="RU003808"/>
    </source>
</evidence>
<dbReference type="GO" id="GO:0009582">
    <property type="term" value="P:detection of abiotic stimulus"/>
    <property type="evidence" value="ECO:0007669"/>
    <property type="project" value="UniProtKB-ARBA"/>
</dbReference>
<feature type="transmembrane region" description="Helical" evidence="18">
    <location>
        <begin position="791"/>
        <end position="810"/>
    </location>
</feature>
<dbReference type="InterPro" id="IPR027359">
    <property type="entry name" value="Volt_channel_dom_sf"/>
</dbReference>
<dbReference type="GO" id="GO:0019722">
    <property type="term" value="P:calcium-mediated signaling"/>
    <property type="evidence" value="ECO:0007669"/>
    <property type="project" value="UniProtKB-ARBA"/>
</dbReference>
<dbReference type="SUPFAM" id="SSF81324">
    <property type="entry name" value="Voltage-gated potassium channels"/>
    <property type="match status" value="4"/>
</dbReference>
<dbReference type="PANTHER" id="PTHR45628:SF7">
    <property type="entry name" value="VOLTAGE-DEPENDENT CALCIUM CHANNEL TYPE A SUBUNIT ALPHA-1"/>
    <property type="match status" value="1"/>
</dbReference>
<dbReference type="Gene3D" id="1.10.287.70">
    <property type="match status" value="3"/>
</dbReference>
<feature type="domain" description="Ion transport" evidence="19">
    <location>
        <begin position="1120"/>
        <end position="1210"/>
    </location>
</feature>
<evidence type="ECO:0000256" key="4">
    <source>
        <dbReference type="ARBA" id="ARBA00022673"/>
    </source>
</evidence>
<dbReference type="GO" id="GO:0007268">
    <property type="term" value="P:chemical synaptic transmission"/>
    <property type="evidence" value="ECO:0007669"/>
    <property type="project" value="TreeGrafter"/>
</dbReference>
<comment type="caution">
    <text evidence="20">The sequence shown here is derived from an EMBL/GenBank/DDBJ whole genome shotgun (WGS) entry which is preliminary data.</text>
</comment>
<dbReference type="GO" id="GO:0046872">
    <property type="term" value="F:metal ion binding"/>
    <property type="evidence" value="ECO:0007669"/>
    <property type="project" value="UniProtKB-KW"/>
</dbReference>
<feature type="transmembrane region" description="Helical" evidence="18">
    <location>
        <begin position="312"/>
        <end position="334"/>
    </location>
</feature>
<keyword evidence="8 15" id="KW-0106">Calcium</keyword>
<feature type="transmembrane region" description="Helical" evidence="18">
    <location>
        <begin position="1043"/>
        <end position="1068"/>
    </location>
</feature>
<dbReference type="InterPro" id="IPR002077">
    <property type="entry name" value="VDCCAlpha1"/>
</dbReference>
<feature type="region of interest" description="Disordered" evidence="17">
    <location>
        <begin position="407"/>
        <end position="426"/>
    </location>
</feature>
<keyword evidence="5 18" id="KW-0812">Transmembrane</keyword>
<keyword evidence="2" id="KW-0813">Transport</keyword>
<dbReference type="GO" id="GO:0050906">
    <property type="term" value="P:detection of stimulus involved in sensory perception"/>
    <property type="evidence" value="ECO:0007669"/>
    <property type="project" value="UniProtKB-ARBA"/>
</dbReference>
<feature type="region of interest" description="Disordered" evidence="17">
    <location>
        <begin position="724"/>
        <end position="764"/>
    </location>
</feature>
<evidence type="ECO:0000256" key="5">
    <source>
        <dbReference type="ARBA" id="ARBA00022692"/>
    </source>
</evidence>
<evidence type="ECO:0000256" key="3">
    <source>
        <dbReference type="ARBA" id="ARBA00022568"/>
    </source>
</evidence>
<protein>
    <recommendedName>
        <fullName evidence="19">Ion transport domain-containing protein</fullName>
    </recommendedName>
</protein>
<feature type="binding site" evidence="15">
    <location>
        <position position="1014"/>
    </location>
    <ligand>
        <name>Ca(2+)</name>
        <dbReference type="ChEBI" id="CHEBI:29108"/>
    </ligand>
</feature>
<evidence type="ECO:0000313" key="20">
    <source>
        <dbReference type="EMBL" id="KAH9645794.1"/>
    </source>
</evidence>
<feature type="transmembrane region" description="Helical" evidence="18">
    <location>
        <begin position="493"/>
        <end position="511"/>
    </location>
</feature>
<sequence length="1234" mass="140411">MVLCSRLAAAQEAAGAQARAAPADTMGGAHQPATPGPSSLFIFADENPIRRYTKFIIEWPPFEYAVLLTIIANCVVLALEEHLPNGDKTILAQNLEKTEAYFLGIFCVEASLKILALGFVLHRGSYLRNVWNIMDFFVVVTGIITQLPIAPADVDFRTLRAIRVLRPLKLVSGVPSLQVVLKSIIKAMAPLLQIGLLVLFAIVIFAIIGLEFYSGALHKTCYNLEDISEIVNEGDSATPCNADNASLAPFGANVCEYEKSTCLEKWEGPNRGITSFDNIGFAMLTVFQCITMEGWTAILYWTNDALGSAFNWIYFVPLIVLGSFFMLNLVLGVLSGEFAKEREKVENRQEFLKLRRQQQLERELNGYVEWICKAEEVILAEERTTEEEKMHIIEARRRAAAKKKLKNLGKSKSTDTEEEEQDEDCGDDGFLKSKARSAGKFANFWRAEKRFRFWIRHTVKTQWFYWFVIVLVLFNTICVAVEHYRQPKWLTSFLYYAEFVFLGLFMMEMWVKMYALGPRIYFESSFNRFDCVVISGSIFEVVWSEVKGGSFGLSVLRALRLLRIFKVTKYWSSLRNLVISLLNSMRSIISLLFLLFLFILIFALLGMQLFGGQFNFEDGTPPTNFNTFPIALLTVFQILTGEDWNEVMYDGIQSQGGIQRGMIYSLYFVILVLFGNYTLLNVFLAIAVDNLANAQELTAAEEEQVEEDKEKQLQELEKEMGALHAVDGSPPGIPISPTTPTHRKNKKKEEAKKEDEDEVPDGPKPMLPYSSMFILSPTNPIRRGAHWVVNLRYFDFFIMVVICMSSAALAAEDPVVEESDRNKILNYFDYAFTGVFTVEMLLKIVDLGILFHPGAYLRDLWNIMDAAVVICALVSFGFEIGGVKKGAGQNLSTIKSLRVLRVLRPLKTIKRVPKLKAVFDCVVNSLKNVINILIVYILFQFIFAVIAVQLFNGKFFHCNDISKNTFEDCQGSYFVYESNSLLPRVSQRTWTTQSFHYDNVAVAMLTLFAVQTGEGWPQVLQNSMAATYEDRGPIQNFRIEMSIFYIVYFVVFPFFFVNIFVALIIITFQEQGEAELQDGEIDKNQKSCIDFTIEARPLERYMPSKRASFKYKVWRLVVSTPFEYLIMTLIVLNTLLLMMKFHEAPPLLMDILTFMNLVFTTFFLLETVLKLIAFGCTNFFKDPWNTFDFITVIGSIIDALIMEFGTDLAENCADISCQQVTNQPFGFARNLRFL</sequence>
<dbReference type="InterPro" id="IPR005821">
    <property type="entry name" value="Ion_trans_dom"/>
</dbReference>
<evidence type="ECO:0000256" key="11">
    <source>
        <dbReference type="ARBA" id="ARBA00023065"/>
    </source>
</evidence>
<dbReference type="PRINTS" id="PR00167">
    <property type="entry name" value="CACHANNEL"/>
</dbReference>
<feature type="transmembrane region" description="Helical" evidence="18">
    <location>
        <begin position="62"/>
        <end position="79"/>
    </location>
</feature>
<feature type="binding site" evidence="15">
    <location>
        <position position="642"/>
    </location>
    <ligand>
        <name>Ca(2+)</name>
        <dbReference type="ChEBI" id="CHEBI:29108"/>
    </ligand>
</feature>
<keyword evidence="11" id="KW-0406">Ion transport</keyword>
<feature type="domain" description="Ion transport" evidence="19">
    <location>
        <begin position="792"/>
        <end position="1073"/>
    </location>
</feature>
<keyword evidence="6 15" id="KW-0479">Metal-binding</keyword>
<dbReference type="PANTHER" id="PTHR45628">
    <property type="entry name" value="VOLTAGE-DEPENDENT CALCIUM CHANNEL TYPE A SUBUNIT ALPHA-1"/>
    <property type="match status" value="1"/>
</dbReference>
<feature type="transmembrane region" description="Helical" evidence="18">
    <location>
        <begin position="1122"/>
        <end position="1139"/>
    </location>
</feature>
<comment type="subcellular location">
    <subcellularLocation>
        <location evidence="1 16">Membrane</location>
        <topology evidence="1 16">Multi-pass membrane protein</topology>
    </subcellularLocation>
</comment>
<dbReference type="AlphaFoldDB" id="A0A922MZH7"/>
<evidence type="ECO:0000256" key="10">
    <source>
        <dbReference type="ARBA" id="ARBA00022989"/>
    </source>
</evidence>
<evidence type="ECO:0000256" key="12">
    <source>
        <dbReference type="ARBA" id="ARBA00023136"/>
    </source>
</evidence>
<dbReference type="GO" id="GO:0045202">
    <property type="term" value="C:synapse"/>
    <property type="evidence" value="ECO:0007669"/>
    <property type="project" value="GOC"/>
</dbReference>
<keyword evidence="3 16" id="KW-0109">Calcium transport</keyword>
<feature type="transmembrane region" description="Helical" evidence="18">
    <location>
        <begin position="588"/>
        <end position="610"/>
    </location>
</feature>
<feature type="transmembrane region" description="Helical" evidence="18">
    <location>
        <begin position="863"/>
        <end position="883"/>
    </location>
</feature>
<keyword evidence="4 16" id="KW-0107">Calcium channel</keyword>
<dbReference type="GO" id="GO:0042045">
    <property type="term" value="P:epithelial fluid transport"/>
    <property type="evidence" value="ECO:0007669"/>
    <property type="project" value="UniProtKB-ARBA"/>
</dbReference>
<dbReference type="GO" id="GO:0008331">
    <property type="term" value="F:high voltage-gated calcium channel activity"/>
    <property type="evidence" value="ECO:0007669"/>
    <property type="project" value="TreeGrafter"/>
</dbReference>
<dbReference type="GO" id="GO:0005891">
    <property type="term" value="C:voltage-gated calcium channel complex"/>
    <property type="evidence" value="ECO:0007669"/>
    <property type="project" value="InterPro"/>
</dbReference>
<feature type="transmembrane region" description="Helical" evidence="18">
    <location>
        <begin position="664"/>
        <end position="688"/>
    </location>
</feature>
<dbReference type="EMBL" id="JACEFF010000011">
    <property type="protein sequence ID" value="KAH9645794.1"/>
    <property type="molecule type" value="Genomic_DNA"/>
</dbReference>
<dbReference type="FunFam" id="1.20.120.350:FF:000001">
    <property type="entry name" value="Voltage-dependent L-type calcium channel subunit alpha"/>
    <property type="match status" value="1"/>
</dbReference>
<gene>
    <name evidence="20" type="ORF">HF086_012521</name>
</gene>
<dbReference type="Gene3D" id="6.10.250.2500">
    <property type="match status" value="1"/>
</dbReference>
<evidence type="ECO:0000256" key="15">
    <source>
        <dbReference type="PIRSR" id="PIRSR602077-1"/>
    </source>
</evidence>
<feature type="transmembrane region" description="Helical" evidence="18">
    <location>
        <begin position="463"/>
        <end position="481"/>
    </location>
</feature>
<dbReference type="GO" id="GO:0016324">
    <property type="term" value="C:apical plasma membrane"/>
    <property type="evidence" value="ECO:0007669"/>
    <property type="project" value="UniProtKB-ARBA"/>
</dbReference>
<evidence type="ECO:0000313" key="21">
    <source>
        <dbReference type="Proteomes" id="UP000814243"/>
    </source>
</evidence>
<dbReference type="GO" id="GO:0016322">
    <property type="term" value="P:neuron remodeling"/>
    <property type="evidence" value="ECO:0007669"/>
    <property type="project" value="UniProtKB-ARBA"/>
</dbReference>
<feature type="transmembrane region" description="Helical" evidence="18">
    <location>
        <begin position="279"/>
        <end position="300"/>
    </location>
</feature>
<feature type="transmembrane region" description="Helical" evidence="18">
    <location>
        <begin position="100"/>
        <end position="121"/>
    </location>
</feature>
<evidence type="ECO:0000256" key="18">
    <source>
        <dbReference type="SAM" id="Phobius"/>
    </source>
</evidence>
<evidence type="ECO:0000256" key="9">
    <source>
        <dbReference type="ARBA" id="ARBA00022882"/>
    </source>
</evidence>
<dbReference type="FunFam" id="1.20.120.350:FF:000011">
    <property type="entry name" value="Voltage-dependent N-type calcium channel subunit alpha"/>
    <property type="match status" value="1"/>
</dbReference>
<dbReference type="GO" id="GO:0098703">
    <property type="term" value="P:calcium ion import across plasma membrane"/>
    <property type="evidence" value="ECO:0007669"/>
    <property type="project" value="TreeGrafter"/>
</dbReference>
<feature type="domain" description="Ion transport" evidence="19">
    <location>
        <begin position="462"/>
        <end position="697"/>
    </location>
</feature>
<evidence type="ECO:0000256" key="6">
    <source>
        <dbReference type="ARBA" id="ARBA00022723"/>
    </source>
</evidence>
<keyword evidence="10 18" id="KW-1133">Transmembrane helix</keyword>
<comment type="similarity">
    <text evidence="16">Belongs to the calcium channel alpha-1 subunit (TC 1.A.1.11) family.</text>
</comment>
<organism evidence="20 21">
    <name type="scientific">Spodoptera exigua</name>
    <name type="common">Beet armyworm</name>
    <name type="synonym">Noctua fulgens</name>
    <dbReference type="NCBI Taxonomy" id="7107"/>
    <lineage>
        <taxon>Eukaryota</taxon>
        <taxon>Metazoa</taxon>
        <taxon>Ecdysozoa</taxon>
        <taxon>Arthropoda</taxon>
        <taxon>Hexapoda</taxon>
        <taxon>Insecta</taxon>
        <taxon>Pterygota</taxon>
        <taxon>Neoptera</taxon>
        <taxon>Endopterygota</taxon>
        <taxon>Lepidoptera</taxon>
        <taxon>Glossata</taxon>
        <taxon>Ditrysia</taxon>
        <taxon>Noctuoidea</taxon>
        <taxon>Noctuidae</taxon>
        <taxon>Amphipyrinae</taxon>
        <taxon>Spodoptera</taxon>
    </lineage>
</organism>
<keyword evidence="9 16" id="KW-0851">Voltage-gated channel</keyword>